<name>A0A9D4S368_DREPO</name>
<keyword evidence="1" id="KW-0479">Metal-binding</keyword>
<evidence type="ECO:0000313" key="3">
    <source>
        <dbReference type="EMBL" id="KAH3890849.1"/>
    </source>
</evidence>
<proteinExistence type="predicted"/>
<sequence>MAEGGSQDLTALREALIPHKRTILSTTVGLLDDVSFRDIHCIWCQRKGRKRKGDYYCQDCKIGLCLSCANAHLDEVKMNRHSVSIISKTFMVSPNQGPFPELTEIGTIKFDVEACIRGSAFLPNGELVITDFTNSRIRVYSADYTRKPLSNLLVPKQNKWDEERPKPVCIAAINANEVAFTANNGCIYIASIGKSMVMQIKRVIPVISFDKNFGECLGLAFNDGDDCLYVGCSSDMEGVYIKVFGLDGELRRIVMENINEAPNFLKFGLNKTKLFAADSDNVKVYGLNDFSVVEDYTELQAQTKDIIVDKWGYLYTLALERRLFKTPGSIYRLNPDSGVTKVTALPDTPSSAAYCEKTDDVAVTFAKSRYVYLYKLKLRTFQKQFGNDLKPYDKTKGKT</sequence>
<gene>
    <name evidence="3" type="ORF">DPMN_014938</name>
</gene>
<accession>A0A9D4S368</accession>
<evidence type="ECO:0000256" key="1">
    <source>
        <dbReference type="PROSITE-ProRule" id="PRU00024"/>
    </source>
</evidence>
<evidence type="ECO:0000313" key="4">
    <source>
        <dbReference type="Proteomes" id="UP000828390"/>
    </source>
</evidence>
<keyword evidence="4" id="KW-1185">Reference proteome</keyword>
<dbReference type="InterPro" id="IPR011042">
    <property type="entry name" value="6-blade_b-propeller_TolB-like"/>
</dbReference>
<reference evidence="3" key="2">
    <citation type="submission" date="2020-11" db="EMBL/GenBank/DDBJ databases">
        <authorList>
            <person name="McCartney M.A."/>
            <person name="Auch B."/>
            <person name="Kono T."/>
            <person name="Mallez S."/>
            <person name="Becker A."/>
            <person name="Gohl D.M."/>
            <person name="Silverstein K.A.T."/>
            <person name="Koren S."/>
            <person name="Bechman K.B."/>
            <person name="Herman A."/>
            <person name="Abrahante J.E."/>
            <person name="Garbe J."/>
        </authorList>
    </citation>
    <scope>NUCLEOTIDE SEQUENCE</scope>
    <source>
        <strain evidence="3">Duluth1</strain>
        <tissue evidence="3">Whole animal</tissue>
    </source>
</reference>
<dbReference type="Gene3D" id="2.120.10.30">
    <property type="entry name" value="TolB, C-terminal domain"/>
    <property type="match status" value="1"/>
</dbReference>
<dbReference type="GO" id="GO:0008270">
    <property type="term" value="F:zinc ion binding"/>
    <property type="evidence" value="ECO:0007669"/>
    <property type="project" value="UniProtKB-KW"/>
</dbReference>
<dbReference type="Proteomes" id="UP000828390">
    <property type="component" value="Unassembled WGS sequence"/>
</dbReference>
<keyword evidence="1" id="KW-0863">Zinc-finger</keyword>
<dbReference type="PROSITE" id="PS50119">
    <property type="entry name" value="ZF_BBOX"/>
    <property type="match status" value="1"/>
</dbReference>
<dbReference type="EMBL" id="JAIWYP010000001">
    <property type="protein sequence ID" value="KAH3890849.1"/>
    <property type="molecule type" value="Genomic_DNA"/>
</dbReference>
<keyword evidence="1" id="KW-0862">Zinc</keyword>
<reference evidence="3" key="1">
    <citation type="journal article" date="2019" name="bioRxiv">
        <title>The Genome of the Zebra Mussel, Dreissena polymorpha: A Resource for Invasive Species Research.</title>
        <authorList>
            <person name="McCartney M.A."/>
            <person name="Auch B."/>
            <person name="Kono T."/>
            <person name="Mallez S."/>
            <person name="Zhang Y."/>
            <person name="Obille A."/>
            <person name="Becker A."/>
            <person name="Abrahante J.E."/>
            <person name="Garbe J."/>
            <person name="Badalamenti J.P."/>
            <person name="Herman A."/>
            <person name="Mangelson H."/>
            <person name="Liachko I."/>
            <person name="Sullivan S."/>
            <person name="Sone E.D."/>
            <person name="Koren S."/>
            <person name="Silverstein K.A.T."/>
            <person name="Beckman K.B."/>
            <person name="Gohl D.M."/>
        </authorList>
    </citation>
    <scope>NUCLEOTIDE SEQUENCE</scope>
    <source>
        <strain evidence="3">Duluth1</strain>
        <tissue evidence="3">Whole animal</tissue>
    </source>
</reference>
<comment type="caution">
    <text evidence="3">The sequence shown here is derived from an EMBL/GenBank/DDBJ whole genome shotgun (WGS) entry which is preliminary data.</text>
</comment>
<organism evidence="3 4">
    <name type="scientific">Dreissena polymorpha</name>
    <name type="common">Zebra mussel</name>
    <name type="synonym">Mytilus polymorpha</name>
    <dbReference type="NCBI Taxonomy" id="45954"/>
    <lineage>
        <taxon>Eukaryota</taxon>
        <taxon>Metazoa</taxon>
        <taxon>Spiralia</taxon>
        <taxon>Lophotrochozoa</taxon>
        <taxon>Mollusca</taxon>
        <taxon>Bivalvia</taxon>
        <taxon>Autobranchia</taxon>
        <taxon>Heteroconchia</taxon>
        <taxon>Euheterodonta</taxon>
        <taxon>Imparidentia</taxon>
        <taxon>Neoheterodontei</taxon>
        <taxon>Myida</taxon>
        <taxon>Dreissenoidea</taxon>
        <taxon>Dreissenidae</taxon>
        <taxon>Dreissena</taxon>
    </lineage>
</organism>
<evidence type="ECO:0000259" key="2">
    <source>
        <dbReference type="PROSITE" id="PS50119"/>
    </source>
</evidence>
<dbReference type="SUPFAM" id="SSF101898">
    <property type="entry name" value="NHL repeat"/>
    <property type="match status" value="1"/>
</dbReference>
<dbReference type="InterPro" id="IPR000315">
    <property type="entry name" value="Znf_B-box"/>
</dbReference>
<feature type="domain" description="B box-type" evidence="2">
    <location>
        <begin position="36"/>
        <end position="86"/>
    </location>
</feature>
<dbReference type="AlphaFoldDB" id="A0A9D4S368"/>
<protein>
    <recommendedName>
        <fullName evidence="2">B box-type domain-containing protein</fullName>
    </recommendedName>
</protein>